<evidence type="ECO:0000313" key="1">
    <source>
        <dbReference type="EMBL" id="GAA5067418.1"/>
    </source>
</evidence>
<dbReference type="SUPFAM" id="SSF140453">
    <property type="entry name" value="EsxAB dimer-like"/>
    <property type="match status" value="1"/>
</dbReference>
<proteinExistence type="predicted"/>
<protein>
    <recommendedName>
        <fullName evidence="3">ESAT-6-like protein</fullName>
    </recommendedName>
</protein>
<dbReference type="Proteomes" id="UP001500603">
    <property type="component" value="Unassembled WGS sequence"/>
</dbReference>
<accession>A0ABP9KZF4</accession>
<dbReference type="InterPro" id="IPR010310">
    <property type="entry name" value="T7SS_ESAT-6-like"/>
</dbReference>
<keyword evidence="2" id="KW-1185">Reference proteome</keyword>
<evidence type="ECO:0008006" key="3">
    <source>
        <dbReference type="Google" id="ProtNLM"/>
    </source>
</evidence>
<dbReference type="Pfam" id="PF06013">
    <property type="entry name" value="WXG100"/>
    <property type="match status" value="1"/>
</dbReference>
<dbReference type="EMBL" id="BAABJM010000008">
    <property type="protein sequence ID" value="GAA5067418.1"/>
    <property type="molecule type" value="Genomic_DNA"/>
</dbReference>
<gene>
    <name evidence="1" type="ORF">GCM10023318_56510</name>
</gene>
<comment type="caution">
    <text evidence="1">The sequence shown here is derived from an EMBL/GenBank/DDBJ whole genome shotgun (WGS) entry which is preliminary data.</text>
</comment>
<evidence type="ECO:0000313" key="2">
    <source>
        <dbReference type="Proteomes" id="UP001500603"/>
    </source>
</evidence>
<dbReference type="InterPro" id="IPR036689">
    <property type="entry name" value="ESAT-6-like_sf"/>
</dbReference>
<dbReference type="Gene3D" id="1.10.287.1060">
    <property type="entry name" value="ESAT-6-like"/>
    <property type="match status" value="1"/>
</dbReference>
<organism evidence="1 2">
    <name type="scientific">Nocardia callitridis</name>
    <dbReference type="NCBI Taxonomy" id="648753"/>
    <lineage>
        <taxon>Bacteria</taxon>
        <taxon>Bacillati</taxon>
        <taxon>Actinomycetota</taxon>
        <taxon>Actinomycetes</taxon>
        <taxon>Mycobacteriales</taxon>
        <taxon>Nocardiaceae</taxon>
        <taxon>Nocardia</taxon>
    </lineage>
</organism>
<name>A0ABP9KZF4_9NOCA</name>
<sequence length="97" mass="10451">MASSNISANFSGVEDGARQIIARAEGIRNELESFHRKVQEFVETAWKGDANEAFAELQRGWNNHVIQLNTTLDGAGKLVSSGNSDLQGTDTALAGLF</sequence>
<dbReference type="RefSeq" id="WP_345499301.1">
    <property type="nucleotide sequence ID" value="NZ_BAABJM010000008.1"/>
</dbReference>
<reference evidence="2" key="1">
    <citation type="journal article" date="2019" name="Int. J. Syst. Evol. Microbiol.">
        <title>The Global Catalogue of Microorganisms (GCM) 10K type strain sequencing project: providing services to taxonomists for standard genome sequencing and annotation.</title>
        <authorList>
            <consortium name="The Broad Institute Genomics Platform"/>
            <consortium name="The Broad Institute Genome Sequencing Center for Infectious Disease"/>
            <person name="Wu L."/>
            <person name="Ma J."/>
        </authorList>
    </citation>
    <scope>NUCLEOTIDE SEQUENCE [LARGE SCALE GENOMIC DNA]</scope>
    <source>
        <strain evidence="2">JCM 18298</strain>
    </source>
</reference>